<evidence type="ECO:0000313" key="1">
    <source>
        <dbReference type="EMBL" id="GEO73207.1"/>
    </source>
</evidence>
<name>A0ABQ0X489_9LACO</name>
<accession>A0ABQ0X489</accession>
<organism evidence="1 2">
    <name type="scientific">Levilactobacillus zymae</name>
    <dbReference type="NCBI Taxonomy" id="267363"/>
    <lineage>
        <taxon>Bacteria</taxon>
        <taxon>Bacillati</taxon>
        <taxon>Bacillota</taxon>
        <taxon>Bacilli</taxon>
        <taxon>Lactobacillales</taxon>
        <taxon>Lactobacillaceae</taxon>
        <taxon>Levilactobacillus</taxon>
    </lineage>
</organism>
<sequence length="90" mass="10807">MDEALVNHYDTIARAEARTMLEPLVERISREYLLVDREQAYKLLSMSRTYFNDYLRDKPQLKLIEHHLPGSRKYYYDPNELKQAVLSLME</sequence>
<evidence type="ECO:0000313" key="2">
    <source>
        <dbReference type="Proteomes" id="UP000321794"/>
    </source>
</evidence>
<dbReference type="RefSeq" id="WP_057733934.1">
    <property type="nucleotide sequence ID" value="NZ_BJZK01000042.1"/>
</dbReference>
<proteinExistence type="predicted"/>
<evidence type="ECO:0008006" key="3">
    <source>
        <dbReference type="Google" id="ProtNLM"/>
    </source>
</evidence>
<dbReference type="Proteomes" id="UP000321794">
    <property type="component" value="Unassembled WGS sequence"/>
</dbReference>
<comment type="caution">
    <text evidence="1">The sequence shown here is derived from an EMBL/GenBank/DDBJ whole genome shotgun (WGS) entry which is preliminary data.</text>
</comment>
<protein>
    <recommendedName>
        <fullName evidence="3">DNA-binding protein</fullName>
    </recommendedName>
</protein>
<reference evidence="1 2" key="1">
    <citation type="submission" date="2019-07" db="EMBL/GenBank/DDBJ databases">
        <title>Whole genome shotgun sequence of Lactobacillus zymae NBRC 107157.</title>
        <authorList>
            <person name="Hosoyama A."/>
            <person name="Uohara A."/>
            <person name="Ohji S."/>
            <person name="Ichikawa N."/>
        </authorList>
    </citation>
    <scope>NUCLEOTIDE SEQUENCE [LARGE SCALE GENOMIC DNA]</scope>
    <source>
        <strain evidence="1 2">NBRC 107157</strain>
    </source>
</reference>
<keyword evidence="2" id="KW-1185">Reference proteome</keyword>
<gene>
    <name evidence="1" type="ORF">LZY01_23750</name>
</gene>
<dbReference type="EMBL" id="BJZK01000042">
    <property type="protein sequence ID" value="GEO73207.1"/>
    <property type="molecule type" value="Genomic_DNA"/>
</dbReference>